<proteinExistence type="predicted"/>
<evidence type="ECO:0000256" key="1">
    <source>
        <dbReference type="SAM" id="MobiDB-lite"/>
    </source>
</evidence>
<evidence type="ECO:0000313" key="3">
    <source>
        <dbReference type="Proteomes" id="UP000218288"/>
    </source>
</evidence>
<dbReference type="RefSeq" id="WP_096484771.1">
    <property type="nucleotide sequence ID" value="NZ_AP014809.1"/>
</dbReference>
<gene>
    <name evidence="2" type="ORF">MPPM_1827</name>
</gene>
<name>A0A169QWU6_9HYPH</name>
<dbReference type="PROSITE" id="PS51257">
    <property type="entry name" value="PROKAR_LIPOPROTEIN"/>
    <property type="match status" value="1"/>
</dbReference>
<dbReference type="Proteomes" id="UP000218288">
    <property type="component" value="Chromosome"/>
</dbReference>
<sequence>MPARSARLSILIALGLVLACTACGRRGSLEPPGAPAAETAPAGPRPGVPASARSLPGSTVSLGDRGAAPDPEAVQAGDELSAAAIPAGGDGVPVTTSRGSKRGYRVPKEPFILDPLL</sequence>
<accession>A0A169QWU6</accession>
<dbReference type="AlphaFoldDB" id="A0A169QWU6"/>
<feature type="region of interest" description="Disordered" evidence="1">
    <location>
        <begin position="27"/>
        <end position="117"/>
    </location>
</feature>
<evidence type="ECO:0008006" key="4">
    <source>
        <dbReference type="Google" id="ProtNLM"/>
    </source>
</evidence>
<evidence type="ECO:0000313" key="2">
    <source>
        <dbReference type="EMBL" id="BAU90432.1"/>
    </source>
</evidence>
<dbReference type="OrthoDB" id="8020981at2"/>
<dbReference type="EMBL" id="AP014809">
    <property type="protein sequence ID" value="BAU90432.1"/>
    <property type="molecule type" value="Genomic_DNA"/>
</dbReference>
<organism evidence="2 3">
    <name type="scientific">Methylorubrum populi</name>
    <dbReference type="NCBI Taxonomy" id="223967"/>
    <lineage>
        <taxon>Bacteria</taxon>
        <taxon>Pseudomonadati</taxon>
        <taxon>Pseudomonadota</taxon>
        <taxon>Alphaproteobacteria</taxon>
        <taxon>Hyphomicrobiales</taxon>
        <taxon>Methylobacteriaceae</taxon>
        <taxon>Methylorubrum</taxon>
    </lineage>
</organism>
<reference evidence="2 3" key="1">
    <citation type="journal article" date="2016" name="Genome Announc.">
        <title>Complete Genome Sequence of Methylobacterium populi P-1M, Isolated from Pink-Pigmented Household Biofilm.</title>
        <authorList>
            <person name="Morohoshi T."/>
            <person name="Ikeda T."/>
        </authorList>
    </citation>
    <scope>NUCLEOTIDE SEQUENCE [LARGE SCALE GENOMIC DNA]</scope>
    <source>
        <strain evidence="2 3">P-1M</strain>
    </source>
</reference>
<protein>
    <recommendedName>
        <fullName evidence="4">Lipoprotein</fullName>
    </recommendedName>
</protein>